<organism evidence="1">
    <name type="scientific">Timema monikensis</name>
    <dbReference type="NCBI Taxonomy" id="170555"/>
    <lineage>
        <taxon>Eukaryota</taxon>
        <taxon>Metazoa</taxon>
        <taxon>Ecdysozoa</taxon>
        <taxon>Arthropoda</taxon>
        <taxon>Hexapoda</taxon>
        <taxon>Insecta</taxon>
        <taxon>Pterygota</taxon>
        <taxon>Neoptera</taxon>
        <taxon>Polyneoptera</taxon>
        <taxon>Phasmatodea</taxon>
        <taxon>Timematodea</taxon>
        <taxon>Timematoidea</taxon>
        <taxon>Timematidae</taxon>
        <taxon>Timema</taxon>
    </lineage>
</organism>
<evidence type="ECO:0000313" key="1">
    <source>
        <dbReference type="EMBL" id="CAD7431921.1"/>
    </source>
</evidence>
<protein>
    <submittedName>
        <fullName evidence="1">Uncharacterized protein</fullName>
    </submittedName>
</protein>
<accession>A0A7R9HRF9</accession>
<proteinExistence type="predicted"/>
<sequence>MTSQRYTTHYPIFTTVQQYFTTRSNFSLTRWLFWLTEVVFLTQRECLFENQFETSVATNPHGTVRGASGSLSGGGYGFKRHTQQSAVTLVIISSREAELDSRKIEESKLEPRRNNSTALLDRLAYVTMGTKYALYNTSLVQGHFFFIAVANPIYNTTVAL</sequence>
<gene>
    <name evidence="1" type="ORF">TMSB3V08_LOCUS8641</name>
</gene>
<dbReference type="AlphaFoldDB" id="A0A7R9HRF9"/>
<reference evidence="1" key="1">
    <citation type="submission" date="2020-11" db="EMBL/GenBank/DDBJ databases">
        <authorList>
            <person name="Tran Van P."/>
        </authorList>
    </citation>
    <scope>NUCLEOTIDE SEQUENCE</scope>
</reference>
<dbReference type="EMBL" id="OB795250">
    <property type="protein sequence ID" value="CAD7431921.1"/>
    <property type="molecule type" value="Genomic_DNA"/>
</dbReference>
<name>A0A7R9HRF9_9NEOP</name>